<sequence>MKNLANQSVLTYISGMTKLDQLKRHLKPGHAYRRADLARWSTSVDRHIKQLVESGTLKKLSGGLYAYPKETAFGPAPASDKDVVSAFLKDDTFLLASPNAYNGLGVGTTQLYDKTVVYNHKRHGEFQLGNRKFAFRVKPRFPKSLTQEFLLVDLVNNVDQLAEAKDELLKRVELRAASSDQRRLRRAVREYGSERTKKFFDRALRAGELHAA</sequence>
<gene>
    <name evidence="1" type="ORF">GCM10007857_44200</name>
</gene>
<organism evidence="1 2">
    <name type="scientific">Bradyrhizobium iriomotense</name>
    <dbReference type="NCBI Taxonomy" id="441950"/>
    <lineage>
        <taxon>Bacteria</taxon>
        <taxon>Pseudomonadati</taxon>
        <taxon>Pseudomonadota</taxon>
        <taxon>Alphaproteobacteria</taxon>
        <taxon>Hyphomicrobiales</taxon>
        <taxon>Nitrobacteraceae</taxon>
        <taxon>Bradyrhizobium</taxon>
    </lineage>
</organism>
<protein>
    <recommendedName>
        <fullName evidence="3">Transcriptional regulator, AbiEi antitoxin, Type IV TA system</fullName>
    </recommendedName>
</protein>
<reference evidence="2" key="1">
    <citation type="journal article" date="2019" name="Int. J. Syst. Evol. Microbiol.">
        <title>The Global Catalogue of Microorganisms (GCM) 10K type strain sequencing project: providing services to taxonomists for standard genome sequencing and annotation.</title>
        <authorList>
            <consortium name="The Broad Institute Genomics Platform"/>
            <consortium name="The Broad Institute Genome Sequencing Center for Infectious Disease"/>
            <person name="Wu L."/>
            <person name="Ma J."/>
        </authorList>
    </citation>
    <scope>NUCLEOTIDE SEQUENCE [LARGE SCALE GENOMIC DNA]</scope>
    <source>
        <strain evidence="2">NBRC 102520</strain>
    </source>
</reference>
<accession>A0ABQ6B2Q1</accession>
<evidence type="ECO:0008006" key="3">
    <source>
        <dbReference type="Google" id="ProtNLM"/>
    </source>
</evidence>
<proteinExistence type="predicted"/>
<evidence type="ECO:0000313" key="1">
    <source>
        <dbReference type="EMBL" id="GLR87709.1"/>
    </source>
</evidence>
<evidence type="ECO:0000313" key="2">
    <source>
        <dbReference type="Proteomes" id="UP001156905"/>
    </source>
</evidence>
<comment type="caution">
    <text evidence="1">The sequence shown here is derived from an EMBL/GenBank/DDBJ whole genome shotgun (WGS) entry which is preliminary data.</text>
</comment>
<keyword evidence="2" id="KW-1185">Reference proteome</keyword>
<dbReference type="Proteomes" id="UP001156905">
    <property type="component" value="Unassembled WGS sequence"/>
</dbReference>
<dbReference type="EMBL" id="BSOW01000015">
    <property type="protein sequence ID" value="GLR87709.1"/>
    <property type="molecule type" value="Genomic_DNA"/>
</dbReference>
<dbReference type="RefSeq" id="WP_284268695.1">
    <property type="nucleotide sequence ID" value="NZ_BSOW01000015.1"/>
</dbReference>
<name>A0ABQ6B2Q1_9BRAD</name>